<dbReference type="GO" id="GO:0005975">
    <property type="term" value="P:carbohydrate metabolic process"/>
    <property type="evidence" value="ECO:0007669"/>
    <property type="project" value="InterPro"/>
</dbReference>
<feature type="binding site" evidence="4">
    <location>
        <position position="132"/>
    </location>
    <ligand>
        <name>D-ribulose 5-phosphate</name>
        <dbReference type="ChEBI" id="CHEBI:58121"/>
    </ligand>
</feature>
<gene>
    <name evidence="5" type="ORF">SAMN05443377_11411</name>
</gene>
<accession>A0A1H9SLX3</accession>
<dbReference type="NCBIfam" id="TIGR00689">
    <property type="entry name" value="rpiB_lacA_lacB"/>
    <property type="match status" value="1"/>
</dbReference>
<dbReference type="InterPro" id="IPR004785">
    <property type="entry name" value="RpiB"/>
</dbReference>
<keyword evidence="6" id="KW-1185">Reference proteome</keyword>
<feature type="binding site" evidence="4">
    <location>
        <position position="136"/>
    </location>
    <ligand>
        <name>D-ribulose 5-phosphate</name>
        <dbReference type="ChEBI" id="CHEBI:58121"/>
    </ligand>
</feature>
<dbReference type="InterPro" id="IPR051812">
    <property type="entry name" value="SPI_LacAB/RpiB"/>
</dbReference>
<evidence type="ECO:0000313" key="6">
    <source>
        <dbReference type="Proteomes" id="UP000198815"/>
    </source>
</evidence>
<proteinExistence type="inferred from homology"/>
<name>A0A1H9SLX3_9ACTN</name>
<dbReference type="Proteomes" id="UP000198815">
    <property type="component" value="Unassembled WGS sequence"/>
</dbReference>
<dbReference type="RefSeq" id="WP_091969751.1">
    <property type="nucleotide sequence ID" value="NZ_FOGZ01000014.1"/>
</dbReference>
<dbReference type="SUPFAM" id="SSF89623">
    <property type="entry name" value="Ribose/Galactose isomerase RpiB/AlsB"/>
    <property type="match status" value="1"/>
</dbReference>
<feature type="binding site" evidence="4">
    <location>
        <position position="99"/>
    </location>
    <ligand>
        <name>D-ribulose 5-phosphate</name>
        <dbReference type="ChEBI" id="CHEBI:58121"/>
    </ligand>
</feature>
<evidence type="ECO:0000256" key="3">
    <source>
        <dbReference type="PIRSR" id="PIRSR005384-1"/>
    </source>
</evidence>
<evidence type="ECO:0000256" key="2">
    <source>
        <dbReference type="ARBA" id="ARBA00023235"/>
    </source>
</evidence>
<feature type="active site" description="Proton acceptor" evidence="3">
    <location>
        <position position="65"/>
    </location>
</feature>
<protein>
    <submittedName>
        <fullName evidence="5">Ribose 5-phosphate isomerase B</fullName>
    </submittedName>
</protein>
<dbReference type="InterPro" id="IPR003500">
    <property type="entry name" value="RpiB_LacA_LacB"/>
</dbReference>
<dbReference type="EMBL" id="FOGZ01000014">
    <property type="protein sequence ID" value="SER85914.1"/>
    <property type="molecule type" value="Genomic_DNA"/>
</dbReference>
<organism evidence="5 6">
    <name type="scientific">Propionibacterium cyclohexanicum</name>
    <dbReference type="NCBI Taxonomy" id="64702"/>
    <lineage>
        <taxon>Bacteria</taxon>
        <taxon>Bacillati</taxon>
        <taxon>Actinomycetota</taxon>
        <taxon>Actinomycetes</taxon>
        <taxon>Propionibacteriales</taxon>
        <taxon>Propionibacteriaceae</taxon>
        <taxon>Propionibacterium</taxon>
    </lineage>
</organism>
<keyword evidence="2 5" id="KW-0413">Isomerase</keyword>
<feature type="binding site" evidence="4">
    <location>
        <position position="109"/>
    </location>
    <ligand>
        <name>D-ribulose 5-phosphate</name>
        <dbReference type="ChEBI" id="CHEBI:58121"/>
    </ligand>
</feature>
<feature type="binding site" evidence="4">
    <location>
        <begin position="66"/>
        <end position="70"/>
    </location>
    <ligand>
        <name>D-ribulose 5-phosphate</name>
        <dbReference type="ChEBI" id="CHEBI:58121"/>
    </ligand>
</feature>
<dbReference type="STRING" id="64702.SAMN05443377_11411"/>
<evidence type="ECO:0000313" key="5">
    <source>
        <dbReference type="EMBL" id="SER85914.1"/>
    </source>
</evidence>
<dbReference type="OrthoDB" id="1778624at2"/>
<dbReference type="NCBIfam" id="NF004051">
    <property type="entry name" value="PRK05571.1"/>
    <property type="match status" value="1"/>
</dbReference>
<comment type="similarity">
    <text evidence="1">Belongs to the LacAB/RpiB family.</text>
</comment>
<dbReference type="AlphaFoldDB" id="A0A1H9SLX3"/>
<feature type="binding site" evidence="4">
    <location>
        <begin position="8"/>
        <end position="9"/>
    </location>
    <ligand>
        <name>D-ribulose 5-phosphate</name>
        <dbReference type="ChEBI" id="CHEBI:58121"/>
    </ligand>
</feature>
<dbReference type="GO" id="GO:0016861">
    <property type="term" value="F:intramolecular oxidoreductase activity, interconverting aldoses and ketoses"/>
    <property type="evidence" value="ECO:0007669"/>
    <property type="project" value="UniProtKB-ARBA"/>
</dbReference>
<evidence type="ECO:0000256" key="4">
    <source>
        <dbReference type="PIRSR" id="PIRSR005384-2"/>
    </source>
</evidence>
<dbReference type="Pfam" id="PF02502">
    <property type="entry name" value="LacAB_rpiB"/>
    <property type="match status" value="1"/>
</dbReference>
<feature type="active site" description="Proton donor" evidence="3">
    <location>
        <position position="98"/>
    </location>
</feature>
<dbReference type="PIRSF" id="PIRSF005384">
    <property type="entry name" value="RpiB_LacA_B"/>
    <property type="match status" value="1"/>
</dbReference>
<dbReference type="Gene3D" id="3.40.1400.10">
    <property type="entry name" value="Sugar-phosphate isomerase, RpiB/LacA/LacB"/>
    <property type="match status" value="1"/>
</dbReference>
<dbReference type="InterPro" id="IPR036569">
    <property type="entry name" value="RpiB_LacA_LacB_sf"/>
</dbReference>
<sequence>MRIVLGSDHAGFELKEHLVEYVRSLGHEVLDVGTHSPQRTDYPIYGAAAARKVASGDADLAILVCGTGIGIGIAANKVRGVRCAIVSDVYSASMARSHNEANALALGGRVIGTGLAEAIVDAWLGATFAGGRHARRVAQLNELEAQEAPEHDVASGARG</sequence>
<evidence type="ECO:0000256" key="1">
    <source>
        <dbReference type="ARBA" id="ARBA00008754"/>
    </source>
</evidence>
<dbReference type="PANTHER" id="PTHR43732:SF1">
    <property type="entry name" value="RIBOSE 5-PHOSPHATE ISOMERASE"/>
    <property type="match status" value="1"/>
</dbReference>
<reference evidence="6" key="1">
    <citation type="submission" date="2016-10" db="EMBL/GenBank/DDBJ databases">
        <authorList>
            <person name="Varghese N."/>
            <person name="Submissions S."/>
        </authorList>
    </citation>
    <scope>NUCLEOTIDE SEQUENCE [LARGE SCALE GENOMIC DNA]</scope>
    <source>
        <strain evidence="6">DSM 16859</strain>
    </source>
</reference>
<dbReference type="NCBIfam" id="TIGR01120">
    <property type="entry name" value="rpiB"/>
    <property type="match status" value="1"/>
</dbReference>
<dbReference type="PANTHER" id="PTHR43732">
    <property type="entry name" value="RIBOSE 5-PHOSPHATE ISOMERASE-RELATED"/>
    <property type="match status" value="1"/>
</dbReference>